<evidence type="ECO:0000313" key="2">
    <source>
        <dbReference type="Proteomes" id="UP000027456"/>
    </source>
</evidence>
<accession>A0A074RQZ0</accession>
<keyword evidence="1" id="KW-0547">Nucleotide-binding</keyword>
<comment type="caution">
    <text evidence="1">The sequence shown here is derived from an EMBL/GenBank/DDBJ whole genome shotgun (WGS) entry which is preliminary data.</text>
</comment>
<feature type="non-terminal residue" evidence="1">
    <location>
        <position position="1"/>
    </location>
</feature>
<proteinExistence type="predicted"/>
<dbReference type="EMBL" id="AZST01000357">
    <property type="protein sequence ID" value="KEP49496.1"/>
    <property type="molecule type" value="Genomic_DNA"/>
</dbReference>
<organism evidence="1 2">
    <name type="scientific">Rhizoctonia solani 123E</name>
    <dbReference type="NCBI Taxonomy" id="1423351"/>
    <lineage>
        <taxon>Eukaryota</taxon>
        <taxon>Fungi</taxon>
        <taxon>Dikarya</taxon>
        <taxon>Basidiomycota</taxon>
        <taxon>Agaricomycotina</taxon>
        <taxon>Agaricomycetes</taxon>
        <taxon>Cantharellales</taxon>
        <taxon>Ceratobasidiaceae</taxon>
        <taxon>Rhizoctonia</taxon>
    </lineage>
</organism>
<sequence>GMPVLVTANVETGVDVANGSRGIIDDIVVHGDEVTNDNPPGHIHEPPELHLKRPPACVLAKLLRTRAAPIGNLGEGVIPIVPTQSRFQLTVPGQSKKITICREQIPLIPAYAFTDYRGQGQTLPYVIIDMGKPPTGGFTPFNAYVALSRSQSMEQCRLLRDFDDKLSTQPPCPLLLAEDRRLEALNYSTQIEYKQSVQSEIS</sequence>
<dbReference type="InterPro" id="IPR027417">
    <property type="entry name" value="P-loop_NTPase"/>
</dbReference>
<dbReference type="AlphaFoldDB" id="A0A074RQZ0"/>
<dbReference type="STRING" id="1423351.A0A074RQZ0"/>
<reference evidence="1 2" key="1">
    <citation type="submission" date="2013-12" db="EMBL/GenBank/DDBJ databases">
        <authorList>
            <person name="Cubeta M."/>
            <person name="Pakala S."/>
            <person name="Fedorova N."/>
            <person name="Thomas E."/>
            <person name="Dean R."/>
            <person name="Jabaji S."/>
            <person name="Neate S."/>
            <person name="Toda T."/>
            <person name="Tavantzis S."/>
            <person name="Vilgalys R."/>
            <person name="Bharathan N."/>
            <person name="Pakala S."/>
            <person name="Losada L.S."/>
            <person name="Zafar N."/>
            <person name="Nierman W."/>
        </authorList>
    </citation>
    <scope>NUCLEOTIDE SEQUENCE [LARGE SCALE GENOMIC DNA]</scope>
    <source>
        <strain evidence="1 2">123E</strain>
    </source>
</reference>
<keyword evidence="1" id="KW-0067">ATP-binding</keyword>
<protein>
    <submittedName>
        <fullName evidence="1">Putative ATP-dependent DNA helicase PIF1</fullName>
    </submittedName>
</protein>
<dbReference type="OrthoDB" id="2986975at2759"/>
<dbReference type="HOGENOM" id="CLU_001324_7_0_1"/>
<dbReference type="SUPFAM" id="SSF52540">
    <property type="entry name" value="P-loop containing nucleoside triphosphate hydrolases"/>
    <property type="match status" value="1"/>
</dbReference>
<dbReference type="GO" id="GO:0004386">
    <property type="term" value="F:helicase activity"/>
    <property type="evidence" value="ECO:0007669"/>
    <property type="project" value="UniProtKB-KW"/>
</dbReference>
<keyword evidence="2" id="KW-1185">Reference proteome</keyword>
<keyword evidence="1" id="KW-0347">Helicase</keyword>
<evidence type="ECO:0000313" key="1">
    <source>
        <dbReference type="EMBL" id="KEP49496.1"/>
    </source>
</evidence>
<gene>
    <name evidence="1" type="ORF">V565_099380</name>
</gene>
<keyword evidence="1" id="KW-0378">Hydrolase</keyword>
<dbReference type="Proteomes" id="UP000027456">
    <property type="component" value="Unassembled WGS sequence"/>
</dbReference>
<name>A0A074RQZ0_9AGAM</name>